<dbReference type="Proteomes" id="UP000623967">
    <property type="component" value="Unassembled WGS sequence"/>
</dbReference>
<gene>
    <name evidence="1" type="ORF">JK635_12150</name>
</gene>
<sequence>MRFSIENREFKRFVFRNPIHGFIEPTIPYNGKTKKNIWIVDMSAGGLKYVSDFEFGVNFIDMYQIQMTLENSELLLFGKIIRKKKLSNNLCEYSVKFDFDYHSN</sequence>
<evidence type="ECO:0000313" key="1">
    <source>
        <dbReference type="EMBL" id="MBL4952965.1"/>
    </source>
</evidence>
<evidence type="ECO:0000313" key="2">
    <source>
        <dbReference type="Proteomes" id="UP000623967"/>
    </source>
</evidence>
<comment type="caution">
    <text evidence="1">The sequence shown here is derived from an EMBL/GenBank/DDBJ whole genome shotgun (WGS) entry which is preliminary data.</text>
</comment>
<proteinExistence type="predicted"/>
<dbReference type="RefSeq" id="WP_202654188.1">
    <property type="nucleotide sequence ID" value="NZ_JAESWB010000168.1"/>
</dbReference>
<accession>A0ABS1TST4</accession>
<dbReference type="EMBL" id="JAESWB010000168">
    <property type="protein sequence ID" value="MBL4952965.1"/>
    <property type="molecule type" value="Genomic_DNA"/>
</dbReference>
<reference evidence="1 2" key="1">
    <citation type="submission" date="2021-01" db="EMBL/GenBank/DDBJ databases">
        <title>Genome public.</title>
        <authorList>
            <person name="Liu C."/>
            <person name="Sun Q."/>
        </authorList>
    </citation>
    <scope>NUCLEOTIDE SEQUENCE [LARGE SCALE GENOMIC DNA]</scope>
    <source>
        <strain evidence="1 2">YIM B02564</strain>
    </source>
</reference>
<name>A0ABS1TST4_9BACI</name>
<organism evidence="1 2">
    <name type="scientific">Neobacillus paridis</name>
    <dbReference type="NCBI Taxonomy" id="2803862"/>
    <lineage>
        <taxon>Bacteria</taxon>
        <taxon>Bacillati</taxon>
        <taxon>Bacillota</taxon>
        <taxon>Bacilli</taxon>
        <taxon>Bacillales</taxon>
        <taxon>Bacillaceae</taxon>
        <taxon>Neobacillus</taxon>
    </lineage>
</organism>
<protein>
    <recommendedName>
        <fullName evidence="3">PilZ domain-containing protein</fullName>
    </recommendedName>
</protein>
<keyword evidence="2" id="KW-1185">Reference proteome</keyword>
<evidence type="ECO:0008006" key="3">
    <source>
        <dbReference type="Google" id="ProtNLM"/>
    </source>
</evidence>